<proteinExistence type="predicted"/>
<dbReference type="Proteomes" id="UP001162992">
    <property type="component" value="Chromosome 15"/>
</dbReference>
<evidence type="ECO:0000313" key="2">
    <source>
        <dbReference type="Proteomes" id="UP001162992"/>
    </source>
</evidence>
<dbReference type="EMBL" id="CM055106">
    <property type="protein sequence ID" value="KAJ7528719.1"/>
    <property type="molecule type" value="Genomic_DNA"/>
</dbReference>
<reference evidence="2" key="1">
    <citation type="journal article" date="2024" name="Proc. Natl. Acad. Sci. U.S.A.">
        <title>Extraordinary preservation of gene collinearity over three hundred million years revealed in homosporous lycophytes.</title>
        <authorList>
            <person name="Li C."/>
            <person name="Wickell D."/>
            <person name="Kuo L.Y."/>
            <person name="Chen X."/>
            <person name="Nie B."/>
            <person name="Liao X."/>
            <person name="Peng D."/>
            <person name="Ji J."/>
            <person name="Jenkins J."/>
            <person name="Williams M."/>
            <person name="Shu S."/>
            <person name="Plott C."/>
            <person name="Barry K."/>
            <person name="Rajasekar S."/>
            <person name="Grimwood J."/>
            <person name="Han X."/>
            <person name="Sun S."/>
            <person name="Hou Z."/>
            <person name="He W."/>
            <person name="Dai G."/>
            <person name="Sun C."/>
            <person name="Schmutz J."/>
            <person name="Leebens-Mack J.H."/>
            <person name="Li F.W."/>
            <person name="Wang L."/>
        </authorList>
    </citation>
    <scope>NUCLEOTIDE SEQUENCE [LARGE SCALE GENOMIC DNA]</scope>
    <source>
        <strain evidence="2">cv. PW_Plant_1</strain>
    </source>
</reference>
<protein>
    <submittedName>
        <fullName evidence="1">Uncharacterized protein</fullName>
    </submittedName>
</protein>
<evidence type="ECO:0000313" key="1">
    <source>
        <dbReference type="EMBL" id="KAJ7528719.1"/>
    </source>
</evidence>
<sequence>MNFVITVVMAMAKHVYAAYFSMKRFLRAIIATIKLCITNWALQVLACGPIPTHIGIIMDGNMRFASRSRINKRTADVFGYECLLQALDRCFKLGVKFVTVYSFSIDNFKHPSKEVSDLMELFEEKLQHLATKEPIIMKHSVQVHVLGDLILIPEGVRASAERAMVAHSY</sequence>
<organism evidence="1 2">
    <name type="scientific">Diphasiastrum complanatum</name>
    <name type="common">Issler's clubmoss</name>
    <name type="synonym">Lycopodium complanatum</name>
    <dbReference type="NCBI Taxonomy" id="34168"/>
    <lineage>
        <taxon>Eukaryota</taxon>
        <taxon>Viridiplantae</taxon>
        <taxon>Streptophyta</taxon>
        <taxon>Embryophyta</taxon>
        <taxon>Tracheophyta</taxon>
        <taxon>Lycopodiopsida</taxon>
        <taxon>Lycopodiales</taxon>
        <taxon>Lycopodiaceae</taxon>
        <taxon>Lycopodioideae</taxon>
        <taxon>Diphasiastrum</taxon>
    </lineage>
</organism>
<gene>
    <name evidence="1" type="ORF">O6H91_15G015800</name>
</gene>
<keyword evidence="2" id="KW-1185">Reference proteome</keyword>
<accession>A0ACC2BFZ8</accession>
<comment type="caution">
    <text evidence="1">The sequence shown here is derived from an EMBL/GenBank/DDBJ whole genome shotgun (WGS) entry which is preliminary data.</text>
</comment>
<name>A0ACC2BFZ8_DIPCM</name>